<accession>A0ABR9SXA3</accession>
<protein>
    <submittedName>
        <fullName evidence="1">Uncharacterized protein</fullName>
    </submittedName>
</protein>
<proteinExistence type="predicted"/>
<sequence>MNEHESADLAALLLTENGERTALRWSNDINLSLADADLVLIATNSADDIAEGAILCDISRPANVSQDISSRRPDVLVFDGGIIEMPGEARLGSRYGIPQDLAYACMAETMMLALEGISCRTSLALDLSNDDLELVQSLSVRHGFMLAGFRSFDKALDPDQWRRYAERFSTATAVETI</sequence>
<dbReference type="RefSeq" id="WP_193862851.1">
    <property type="nucleotide sequence ID" value="NZ_JADDUM010000198.1"/>
</dbReference>
<comment type="caution">
    <text evidence="1">The sequence shown here is derived from an EMBL/GenBank/DDBJ whole genome shotgun (WGS) entry which is preliminary data.</text>
</comment>
<keyword evidence="2" id="KW-1185">Reference proteome</keyword>
<dbReference type="Proteomes" id="UP000613075">
    <property type="component" value="Unassembled WGS sequence"/>
</dbReference>
<organism evidence="1 2">
    <name type="scientific">Pseudomonas cyclaminis</name>
    <dbReference type="NCBI Taxonomy" id="2781239"/>
    <lineage>
        <taxon>Bacteria</taxon>
        <taxon>Pseudomonadati</taxon>
        <taxon>Pseudomonadota</taxon>
        <taxon>Gammaproteobacteria</taxon>
        <taxon>Pseudomonadales</taxon>
        <taxon>Pseudomonadaceae</taxon>
        <taxon>Pseudomonas</taxon>
    </lineage>
</organism>
<evidence type="ECO:0000313" key="1">
    <source>
        <dbReference type="EMBL" id="MBE8593546.1"/>
    </source>
</evidence>
<evidence type="ECO:0000313" key="2">
    <source>
        <dbReference type="Proteomes" id="UP000613075"/>
    </source>
</evidence>
<gene>
    <name evidence="1" type="ORF">IQK56_22970</name>
</gene>
<reference evidence="1 2" key="1">
    <citation type="submission" date="2020-10" db="EMBL/GenBank/DDBJ databases">
        <title>The draft genomes of Cyclamen pathogen Pseudomonas sp.</title>
        <authorList>
            <person name="Fujikawa T."/>
            <person name="Sawada H."/>
        </authorList>
    </citation>
    <scope>NUCLEOTIDE SEQUENCE [LARGE SCALE GENOMIC DNA]</scope>
    <source>
        <strain evidence="1 2">MAFF 301449</strain>
    </source>
</reference>
<dbReference type="EMBL" id="JADDUM010000198">
    <property type="protein sequence ID" value="MBE8593546.1"/>
    <property type="molecule type" value="Genomic_DNA"/>
</dbReference>
<name>A0ABR9SXA3_9PSED</name>